<evidence type="ECO:0000313" key="9">
    <source>
        <dbReference type="EMBL" id="CAA9282188.1"/>
    </source>
</evidence>
<comment type="subcellular location">
    <subcellularLocation>
        <location evidence="1">Cell membrane</location>
        <topology evidence="1">Multi-pass membrane protein</topology>
    </subcellularLocation>
</comment>
<feature type="transmembrane region" description="Helical" evidence="7">
    <location>
        <begin position="98"/>
        <end position="131"/>
    </location>
</feature>
<dbReference type="GO" id="GO:0005886">
    <property type="term" value="C:plasma membrane"/>
    <property type="evidence" value="ECO:0007669"/>
    <property type="project" value="UniProtKB-SubCell"/>
</dbReference>
<accession>A0A6J4JMC9</accession>
<evidence type="ECO:0000256" key="4">
    <source>
        <dbReference type="ARBA" id="ARBA00022692"/>
    </source>
</evidence>
<feature type="domain" description="MgtC/SapB/SrpB/YhiD N-terminal" evidence="8">
    <location>
        <begin position="15"/>
        <end position="133"/>
    </location>
</feature>
<proteinExistence type="inferred from homology"/>
<reference evidence="9" key="1">
    <citation type="submission" date="2020-02" db="EMBL/GenBank/DDBJ databases">
        <authorList>
            <person name="Meier V. D."/>
        </authorList>
    </citation>
    <scope>NUCLEOTIDE SEQUENCE</scope>
    <source>
        <strain evidence="9">AVDCRST_MAG26</strain>
    </source>
</reference>
<dbReference type="Pfam" id="PF02308">
    <property type="entry name" value="MgtC"/>
    <property type="match status" value="1"/>
</dbReference>
<evidence type="ECO:0000256" key="5">
    <source>
        <dbReference type="ARBA" id="ARBA00022989"/>
    </source>
</evidence>
<keyword evidence="5 7" id="KW-1133">Transmembrane helix</keyword>
<dbReference type="InterPro" id="IPR003416">
    <property type="entry name" value="MgtC/SapB/SrpB/YhiD_fam"/>
</dbReference>
<evidence type="ECO:0000256" key="3">
    <source>
        <dbReference type="ARBA" id="ARBA00022475"/>
    </source>
</evidence>
<feature type="transmembrane region" description="Helical" evidence="7">
    <location>
        <begin position="36"/>
        <end position="54"/>
    </location>
</feature>
<dbReference type="AlphaFoldDB" id="A0A6J4JMC9"/>
<evidence type="ECO:0000256" key="2">
    <source>
        <dbReference type="ARBA" id="ARBA00009298"/>
    </source>
</evidence>
<keyword evidence="6 7" id="KW-0472">Membrane</keyword>
<gene>
    <name evidence="9" type="ORF">AVDCRST_MAG26-3455</name>
</gene>
<evidence type="ECO:0000259" key="8">
    <source>
        <dbReference type="Pfam" id="PF02308"/>
    </source>
</evidence>
<dbReference type="PANTHER" id="PTHR33778">
    <property type="entry name" value="PROTEIN MGTC"/>
    <property type="match status" value="1"/>
</dbReference>
<dbReference type="EMBL" id="CADCTK010000808">
    <property type="protein sequence ID" value="CAA9282188.1"/>
    <property type="molecule type" value="Genomic_DNA"/>
</dbReference>
<comment type="similarity">
    <text evidence="2">Belongs to the MgtC/SapB family.</text>
</comment>
<keyword evidence="4 7" id="KW-0812">Transmembrane</keyword>
<organism evidence="9">
    <name type="scientific">uncultured Chloroflexia bacterium</name>
    <dbReference type="NCBI Taxonomy" id="1672391"/>
    <lineage>
        <taxon>Bacteria</taxon>
        <taxon>Bacillati</taxon>
        <taxon>Chloroflexota</taxon>
        <taxon>Chloroflexia</taxon>
        <taxon>environmental samples</taxon>
    </lineage>
</organism>
<keyword evidence="3" id="KW-1003">Cell membrane</keyword>
<feature type="transmembrane region" description="Helical" evidence="7">
    <location>
        <begin position="66"/>
        <end position="86"/>
    </location>
</feature>
<protein>
    <recommendedName>
        <fullName evidence="8">MgtC/SapB/SrpB/YhiD N-terminal domain-containing protein</fullName>
    </recommendedName>
</protein>
<dbReference type="PANTHER" id="PTHR33778:SF1">
    <property type="entry name" value="MAGNESIUM TRANSPORTER YHID-RELATED"/>
    <property type="match status" value="1"/>
</dbReference>
<evidence type="ECO:0000256" key="1">
    <source>
        <dbReference type="ARBA" id="ARBA00004651"/>
    </source>
</evidence>
<evidence type="ECO:0000256" key="7">
    <source>
        <dbReference type="SAM" id="Phobius"/>
    </source>
</evidence>
<evidence type="ECO:0000256" key="6">
    <source>
        <dbReference type="ARBA" id="ARBA00023136"/>
    </source>
</evidence>
<sequence length="158" mass="16599">MNEPGMSNELLLLRLAAAALIGAIIGYERRMHQKAIGISGMMLVAVGSTTFMLLAKHESATDASAVSRTLQGLLQGIGFLGGAVIFKGGTDVKGIKTAAAIWITGAIGMSIATGFWWLGLIVGCATAAILFVADLHQRENAEEKEEEQTTERIPGKAT</sequence>
<name>A0A6J4JMC9_9CHLR</name>
<dbReference type="InterPro" id="IPR049177">
    <property type="entry name" value="MgtC_SapB_SrpB_YhiD_N"/>
</dbReference>
<dbReference type="PRINTS" id="PR01837">
    <property type="entry name" value="MGTCSAPBPROT"/>
</dbReference>